<comment type="similarity">
    <text evidence="2 8">Belongs to the gluconokinase GntK/GntV family.</text>
</comment>
<dbReference type="PANTHER" id="PTHR43442">
    <property type="entry name" value="GLUCONOKINASE-RELATED"/>
    <property type="match status" value="1"/>
</dbReference>
<dbReference type="NCBIfam" id="TIGR01313">
    <property type="entry name" value="therm_gnt_kin"/>
    <property type="match status" value="1"/>
</dbReference>
<evidence type="ECO:0000256" key="3">
    <source>
        <dbReference type="ARBA" id="ARBA00022679"/>
    </source>
</evidence>
<organism evidence="9 10">
    <name type="scientific">Haemonchus contortus</name>
    <name type="common">Barber pole worm</name>
    <dbReference type="NCBI Taxonomy" id="6289"/>
    <lineage>
        <taxon>Eukaryota</taxon>
        <taxon>Metazoa</taxon>
        <taxon>Ecdysozoa</taxon>
        <taxon>Nematoda</taxon>
        <taxon>Chromadorea</taxon>
        <taxon>Rhabditida</taxon>
        <taxon>Rhabditina</taxon>
        <taxon>Rhabditomorpha</taxon>
        <taxon>Strongyloidea</taxon>
        <taxon>Trichostrongylidae</taxon>
        <taxon>Haemonchus</taxon>
    </lineage>
</organism>
<dbReference type="CDD" id="cd02021">
    <property type="entry name" value="GntK"/>
    <property type="match status" value="1"/>
</dbReference>
<accession>A0A7I5EDM2</accession>
<dbReference type="GO" id="GO:0005737">
    <property type="term" value="C:cytoplasm"/>
    <property type="evidence" value="ECO:0007669"/>
    <property type="project" value="TreeGrafter"/>
</dbReference>
<evidence type="ECO:0000256" key="6">
    <source>
        <dbReference type="ARBA" id="ARBA00022840"/>
    </source>
</evidence>
<evidence type="ECO:0000313" key="9">
    <source>
        <dbReference type="Proteomes" id="UP000025227"/>
    </source>
</evidence>
<reference evidence="10" key="1">
    <citation type="submission" date="2020-12" db="UniProtKB">
        <authorList>
            <consortium name="WormBaseParasite"/>
        </authorList>
    </citation>
    <scope>IDENTIFICATION</scope>
    <source>
        <strain evidence="10">MHco3</strain>
    </source>
</reference>
<keyword evidence="5 8" id="KW-0418">Kinase</keyword>
<dbReference type="WBParaSite" id="HCON_00161230-00001">
    <property type="protein sequence ID" value="HCON_00161230-00001"/>
    <property type="gene ID" value="HCON_00161230"/>
</dbReference>
<dbReference type="OrthoDB" id="275177at2759"/>
<evidence type="ECO:0000256" key="2">
    <source>
        <dbReference type="ARBA" id="ARBA00008420"/>
    </source>
</evidence>
<comment type="pathway">
    <text evidence="1 8">Carbohydrate acid metabolism; D-gluconate degradation.</text>
</comment>
<keyword evidence="3 8" id="KW-0808">Transferase</keyword>
<dbReference type="Proteomes" id="UP000025227">
    <property type="component" value="Unplaced"/>
</dbReference>
<comment type="catalytic activity">
    <reaction evidence="7 8">
        <text>D-gluconate + ATP = 6-phospho-D-gluconate + ADP + H(+)</text>
        <dbReference type="Rhea" id="RHEA:19433"/>
        <dbReference type="ChEBI" id="CHEBI:15378"/>
        <dbReference type="ChEBI" id="CHEBI:18391"/>
        <dbReference type="ChEBI" id="CHEBI:30616"/>
        <dbReference type="ChEBI" id="CHEBI:58759"/>
        <dbReference type="ChEBI" id="CHEBI:456216"/>
        <dbReference type="EC" id="2.7.1.12"/>
    </reaction>
</comment>
<evidence type="ECO:0000256" key="1">
    <source>
        <dbReference type="ARBA" id="ARBA00004875"/>
    </source>
</evidence>
<dbReference type="PRINTS" id="PR01100">
    <property type="entry name" value="SHIKIMTKNASE"/>
</dbReference>
<dbReference type="AlphaFoldDB" id="A0A7I5EDM2"/>
<dbReference type="InterPro" id="IPR031322">
    <property type="entry name" value="Shikimate/glucono_kinase"/>
</dbReference>
<dbReference type="SUPFAM" id="SSF52540">
    <property type="entry name" value="P-loop containing nucleoside triphosphate hydrolases"/>
    <property type="match status" value="1"/>
</dbReference>
<protein>
    <recommendedName>
        <fullName evidence="8">Gluconokinase</fullName>
        <ecNumber evidence="8">2.7.1.12</ecNumber>
    </recommendedName>
</protein>
<evidence type="ECO:0000256" key="4">
    <source>
        <dbReference type="ARBA" id="ARBA00022741"/>
    </source>
</evidence>
<dbReference type="InterPro" id="IPR006001">
    <property type="entry name" value="Therm_gnt_kin"/>
</dbReference>
<evidence type="ECO:0000256" key="7">
    <source>
        <dbReference type="ARBA" id="ARBA00048090"/>
    </source>
</evidence>
<evidence type="ECO:0000313" key="10">
    <source>
        <dbReference type="WBParaSite" id="HCON_00161230-00001"/>
    </source>
</evidence>
<dbReference type="PANTHER" id="PTHR43442:SF3">
    <property type="entry name" value="GLUCONOKINASE-RELATED"/>
    <property type="match status" value="1"/>
</dbReference>
<keyword evidence="4 8" id="KW-0547">Nucleotide-binding</keyword>
<name>A0A7I5EDM2_HAECO</name>
<dbReference type="Pfam" id="PF01202">
    <property type="entry name" value="SKI"/>
    <property type="match status" value="1"/>
</dbReference>
<evidence type="ECO:0000256" key="8">
    <source>
        <dbReference type="RuleBase" id="RU363066"/>
    </source>
</evidence>
<dbReference type="EC" id="2.7.1.12" evidence="8"/>
<dbReference type="GO" id="GO:0005975">
    <property type="term" value="P:carbohydrate metabolic process"/>
    <property type="evidence" value="ECO:0007669"/>
    <property type="project" value="InterPro"/>
</dbReference>
<dbReference type="GO" id="GO:0046316">
    <property type="term" value="F:gluconokinase activity"/>
    <property type="evidence" value="ECO:0007669"/>
    <property type="project" value="UniProtKB-EC"/>
</dbReference>
<dbReference type="FunFam" id="3.40.50.300:FF:000522">
    <property type="entry name" value="Gluconokinase"/>
    <property type="match status" value="1"/>
</dbReference>
<proteinExistence type="inferred from homology"/>
<evidence type="ECO:0000256" key="5">
    <source>
        <dbReference type="ARBA" id="ARBA00022777"/>
    </source>
</evidence>
<dbReference type="OMA" id="YEGDDYH"/>
<dbReference type="GO" id="GO:0005524">
    <property type="term" value="F:ATP binding"/>
    <property type="evidence" value="ECO:0007669"/>
    <property type="project" value="UniProtKB-KW"/>
</dbReference>
<dbReference type="InterPro" id="IPR027417">
    <property type="entry name" value="P-loop_NTPase"/>
</dbReference>
<sequence>MSSTGDVLLSKIDVVFVMGVSGCGKTTVGSLLANSLGWPYKDGDDFHSEANVVKMKSGTPLNDSDRIPWLTAINAYCRTGGGVVIGCSALKKSYRNILREGLRCRFVYLKVDRNLLENRVKNRKGHYMPPELLGSQLATLEDPSGEDDVITIKIMEEQDNSVLIDHIRQRLLQST</sequence>
<dbReference type="UniPathway" id="UPA00792"/>
<dbReference type="Gene3D" id="3.40.50.300">
    <property type="entry name" value="P-loop containing nucleotide triphosphate hydrolases"/>
    <property type="match status" value="1"/>
</dbReference>
<keyword evidence="6 8" id="KW-0067">ATP-binding</keyword>
<keyword evidence="9" id="KW-1185">Reference proteome</keyword>